<protein>
    <recommendedName>
        <fullName evidence="3">Peptidase C58 YopT-type domain-containing protein</fullName>
    </recommendedName>
</protein>
<dbReference type="RefSeq" id="WP_124421673.1">
    <property type="nucleotide sequence ID" value="NZ_JXCQ01000015.1"/>
</dbReference>
<name>A0A0D0TJI8_PSEFL</name>
<sequence length="985" mass="109531">MTNSTQFNIVRYSAPTPGATQEEYTLTQEQKTPTQLNNNEIYKTDNTASTTQRQSDVYKATIYGTDPVQAPGGRYTLKEREERIDAYSARVNTQINNIESGSEGERNVKFQNVRLFMEPSGYFSGGLLAAGFDPHEKFTVTFDTYVGMGAAKNLSDTSTRTYFAWEIAAGMLDHDTPGRSGIVNFHGMVIDPKDRSKINDLQSFGKRLQKHWEQDIATPMRGSAKINTLMEITQYLPLPLHMPYVPPKISTVIPERSGKADAYVARGALQSLRSDKEAFEKLSSSGQEAISRTLDKNGQVIIPNIYGYPLSGYAFIPYTPYDGSESNRPNQGVMFDLRSGAVREIKGDDDFAAWAKDNRNQLISRFNARDLQGGKDAHWPPAANVLNSLIRDNNSHYQGRKNLLSDKSIPVRELFNYTQSRDSDYELKFGDLYKGIASHYQEVNAKNALWADQTKVFGAVEQGWKAAREVWGNTFGYVPFLGNAGNIVFGKHDADHGMTASDRVGGTTGAVISGLLLAHEVTPVGIEAGLGESTLNFNASGIDHYNWQYNAQTSEFELARTPEPTTSPGPTPHIEEPAPLEIENAPIENTPIKSTFGDIKGAIRSKKSLREKFEPFASQYKTTGEFQPDAQGFYRIKGEDYIPIKDDGSNGTVLYKVRVNSQKDFELVKPGEQVSENAPLVRVLKNGDFREKIDQVALKRKLKGILNKPSLRHAYEKGLASGDPTKIKYYEKDLQTDQIHALMMEPKRTPEEIGTLMGVLVKRGVTSSLKNFEVFKAKVEAAGGSAVGIPQTFYLQNVSPFNDGECAGLVNTMALAIEHNKEDIFIENLFKATVPSKDPAILKFRKNMKTLQANTEEHFHGRQPVRQGPYTEIVPELSSATETKMLRVSSMDHGILVGVIIRDGKKTFFIYDPNFGMARFPTSEALKEGLDNLLSGEGTPTIQFHRTYDGKDPNIPEYKRSEFSDADLIMGAQGVDPEEFFDAPL</sequence>
<evidence type="ECO:0000313" key="1">
    <source>
        <dbReference type="EMBL" id="KIR22244.1"/>
    </source>
</evidence>
<reference evidence="1 2" key="1">
    <citation type="submission" date="2015-01" db="EMBL/GenBank/DDBJ databases">
        <title>Genome sequence of the beneficial rhizobacterium Pseudomonas fluorescens 2-79.</title>
        <authorList>
            <person name="Thuermer A."/>
            <person name="Daniel R."/>
        </authorList>
    </citation>
    <scope>NUCLEOTIDE SEQUENCE [LARGE SCALE GENOMIC DNA]</scope>
    <source>
        <strain evidence="1 2">2-79</strain>
    </source>
</reference>
<organism evidence="1 2">
    <name type="scientific">Pseudomonas fluorescens</name>
    <dbReference type="NCBI Taxonomy" id="294"/>
    <lineage>
        <taxon>Bacteria</taxon>
        <taxon>Pseudomonadati</taxon>
        <taxon>Pseudomonadota</taxon>
        <taxon>Gammaproteobacteria</taxon>
        <taxon>Pseudomonadales</taxon>
        <taxon>Pseudomonadaceae</taxon>
        <taxon>Pseudomonas</taxon>
    </lineage>
</organism>
<proteinExistence type="predicted"/>
<dbReference type="CDD" id="cd20495">
    <property type="entry name" value="C58_PaToxP-like"/>
    <property type="match status" value="1"/>
</dbReference>
<dbReference type="PATRIC" id="fig|294.125.peg.2353"/>
<comment type="caution">
    <text evidence="1">The sequence shown here is derived from an EMBL/GenBank/DDBJ whole genome shotgun (WGS) entry which is preliminary data.</text>
</comment>
<dbReference type="Proteomes" id="UP000032210">
    <property type="component" value="Unassembled WGS sequence"/>
</dbReference>
<dbReference type="EMBL" id="JXCQ01000015">
    <property type="protein sequence ID" value="KIR22244.1"/>
    <property type="molecule type" value="Genomic_DNA"/>
</dbReference>
<gene>
    <name evidence="1" type="ORF">PFLU3_22980</name>
</gene>
<dbReference type="AlphaFoldDB" id="A0A0D0TJI8"/>
<evidence type="ECO:0008006" key="3">
    <source>
        <dbReference type="Google" id="ProtNLM"/>
    </source>
</evidence>
<accession>A0A0D0TJI8</accession>
<evidence type="ECO:0000313" key="2">
    <source>
        <dbReference type="Proteomes" id="UP000032210"/>
    </source>
</evidence>